<dbReference type="Pfam" id="PF00392">
    <property type="entry name" value="GntR"/>
    <property type="match status" value="1"/>
</dbReference>
<sequence length="241" mass="27797">MIDKNSPIPIYYQLKQYILKLIETGELQPGDAIPSEREFGERFGISRMTVRQAITNLANERVLYRVKGKGTFVMAPKLEQSLQGLTSFTEDMKARGMKASSKLLSFGIISADENLAKELEIKENDEVYEIKRIRLAEEIPMALERTYISAHIVPTLTEEIVQNSLYQYIENELHLRIASGMQKIEASLANAEELRHLQISSDTPILLMERKTHLEDDTVFEIVKSSYRADRYKFMTNLKRY</sequence>
<dbReference type="PANTHER" id="PTHR44846:SF1">
    <property type="entry name" value="MANNOSYL-D-GLYCERATE TRANSPORT_METABOLISM SYSTEM REPRESSOR MNGR-RELATED"/>
    <property type="match status" value="1"/>
</dbReference>
<evidence type="ECO:0000259" key="5">
    <source>
        <dbReference type="PROSITE" id="PS50949"/>
    </source>
</evidence>
<dbReference type="PATRIC" id="fig|217031.6.peg.238"/>
<dbReference type="FunFam" id="3.40.1410.10:FF:000008">
    <property type="entry name" value="Transcriptional regulator, GntR family"/>
    <property type="match status" value="1"/>
</dbReference>
<dbReference type="Gene3D" id="1.10.10.10">
    <property type="entry name" value="Winged helix-like DNA-binding domain superfamily/Winged helix DNA-binding domain"/>
    <property type="match status" value="1"/>
</dbReference>
<dbReference type="AlphaFoldDB" id="A0A178A9X2"/>
<dbReference type="InterPro" id="IPR036388">
    <property type="entry name" value="WH-like_DNA-bd_sf"/>
</dbReference>
<dbReference type="GO" id="GO:0003700">
    <property type="term" value="F:DNA-binding transcription factor activity"/>
    <property type="evidence" value="ECO:0007669"/>
    <property type="project" value="InterPro"/>
</dbReference>
<evidence type="ECO:0000313" key="7">
    <source>
        <dbReference type="Proteomes" id="UP000077881"/>
    </source>
</evidence>
<dbReference type="PROSITE" id="PS50949">
    <property type="entry name" value="HTH_GNTR"/>
    <property type="match status" value="1"/>
</dbReference>
<dbReference type="InterPro" id="IPR028978">
    <property type="entry name" value="Chorismate_lyase_/UTRA_dom_sf"/>
</dbReference>
<dbReference type="SMART" id="SM00345">
    <property type="entry name" value="HTH_GNTR"/>
    <property type="match status" value="1"/>
</dbReference>
<dbReference type="GO" id="GO:0003677">
    <property type="term" value="F:DNA binding"/>
    <property type="evidence" value="ECO:0007669"/>
    <property type="project" value="UniProtKB-KW"/>
</dbReference>
<keyword evidence="4" id="KW-0804">Transcription</keyword>
<dbReference type="Gene3D" id="3.40.1410.10">
    <property type="entry name" value="Chorismate lyase-like"/>
    <property type="match status" value="1"/>
</dbReference>
<name>A0A178A9X2_9BACI</name>
<dbReference type="STRING" id="217031.ABB05_01115"/>
<dbReference type="PANTHER" id="PTHR44846">
    <property type="entry name" value="MANNOSYL-D-GLYCERATE TRANSPORT/METABOLISM SYSTEM REPRESSOR MNGR-RELATED"/>
    <property type="match status" value="1"/>
</dbReference>
<evidence type="ECO:0000256" key="1">
    <source>
        <dbReference type="ARBA" id="ARBA00022491"/>
    </source>
</evidence>
<keyword evidence="1" id="KW-0678">Repressor</keyword>
<dbReference type="Pfam" id="PF07702">
    <property type="entry name" value="UTRA"/>
    <property type="match status" value="1"/>
</dbReference>
<dbReference type="CDD" id="cd07377">
    <property type="entry name" value="WHTH_GntR"/>
    <property type="match status" value="1"/>
</dbReference>
<dbReference type="SUPFAM" id="SSF64288">
    <property type="entry name" value="Chorismate lyase-like"/>
    <property type="match status" value="1"/>
</dbReference>
<reference evidence="6 7" key="1">
    <citation type="submission" date="2015-05" db="EMBL/GenBank/DDBJ databases">
        <title>Comparison of genome.</title>
        <authorList>
            <person name="Zheng Z."/>
            <person name="Sun M."/>
        </authorList>
    </citation>
    <scope>NUCLEOTIDE SEQUENCE [LARGE SCALE GENOMIC DNA]</scope>
    <source>
        <strain evidence="6 7">G25-74</strain>
    </source>
</reference>
<dbReference type="FunFam" id="1.10.10.10:FF:000079">
    <property type="entry name" value="GntR family transcriptional regulator"/>
    <property type="match status" value="1"/>
</dbReference>
<dbReference type="SMART" id="SM00866">
    <property type="entry name" value="UTRA"/>
    <property type="match status" value="1"/>
</dbReference>
<dbReference type="InterPro" id="IPR000524">
    <property type="entry name" value="Tscrpt_reg_HTH_GntR"/>
</dbReference>
<dbReference type="Proteomes" id="UP000077881">
    <property type="component" value="Unassembled WGS sequence"/>
</dbReference>
<feature type="domain" description="HTH gntR-type" evidence="5">
    <location>
        <begin position="8"/>
        <end position="76"/>
    </location>
</feature>
<dbReference type="SUPFAM" id="SSF46785">
    <property type="entry name" value="Winged helix' DNA-binding domain"/>
    <property type="match status" value="1"/>
</dbReference>
<keyword evidence="3" id="KW-0238">DNA-binding</keyword>
<dbReference type="GO" id="GO:0045892">
    <property type="term" value="P:negative regulation of DNA-templated transcription"/>
    <property type="evidence" value="ECO:0007669"/>
    <property type="project" value="TreeGrafter"/>
</dbReference>
<dbReference type="EMBL" id="LDJR01000008">
    <property type="protein sequence ID" value="OAK75778.1"/>
    <property type="molecule type" value="Genomic_DNA"/>
</dbReference>
<gene>
    <name evidence="6" type="ORF">ABB05_01115</name>
</gene>
<dbReference type="OrthoDB" id="9815017at2"/>
<evidence type="ECO:0000256" key="2">
    <source>
        <dbReference type="ARBA" id="ARBA00023015"/>
    </source>
</evidence>
<dbReference type="InterPro" id="IPR011663">
    <property type="entry name" value="UTRA"/>
</dbReference>
<keyword evidence="2" id="KW-0805">Transcription regulation</keyword>
<dbReference type="PRINTS" id="PR00035">
    <property type="entry name" value="HTHGNTR"/>
</dbReference>
<dbReference type="InterPro" id="IPR050679">
    <property type="entry name" value="Bact_HTH_transcr_reg"/>
</dbReference>
<evidence type="ECO:0000256" key="4">
    <source>
        <dbReference type="ARBA" id="ARBA00023163"/>
    </source>
</evidence>
<dbReference type="InterPro" id="IPR036390">
    <property type="entry name" value="WH_DNA-bd_sf"/>
</dbReference>
<comment type="caution">
    <text evidence="6">The sequence shown here is derived from an EMBL/GenBank/DDBJ whole genome shotgun (WGS) entry which is preliminary data.</text>
</comment>
<organism evidence="6 7">
    <name type="scientific">Lederbergia galactosidilytica</name>
    <dbReference type="NCBI Taxonomy" id="217031"/>
    <lineage>
        <taxon>Bacteria</taxon>
        <taxon>Bacillati</taxon>
        <taxon>Bacillota</taxon>
        <taxon>Bacilli</taxon>
        <taxon>Bacillales</taxon>
        <taxon>Bacillaceae</taxon>
        <taxon>Lederbergia</taxon>
    </lineage>
</organism>
<evidence type="ECO:0000256" key="3">
    <source>
        <dbReference type="ARBA" id="ARBA00023125"/>
    </source>
</evidence>
<proteinExistence type="predicted"/>
<evidence type="ECO:0000313" key="6">
    <source>
        <dbReference type="EMBL" id="OAK75778.1"/>
    </source>
</evidence>
<keyword evidence="7" id="KW-1185">Reference proteome</keyword>
<accession>A0A178A9X2</accession>
<protein>
    <submittedName>
        <fullName evidence="6">GntR family transcriptional regulator</fullName>
    </submittedName>
</protein>
<dbReference type="RefSeq" id="WP_064467501.1">
    <property type="nucleotide sequence ID" value="NZ_LDJR01000008.1"/>
</dbReference>